<accession>A0AAV5WIQ2</accession>
<dbReference type="AlphaFoldDB" id="A0AAV5WIQ2"/>
<organism evidence="2 3">
    <name type="scientific">Pristionchus fissidentatus</name>
    <dbReference type="NCBI Taxonomy" id="1538716"/>
    <lineage>
        <taxon>Eukaryota</taxon>
        <taxon>Metazoa</taxon>
        <taxon>Ecdysozoa</taxon>
        <taxon>Nematoda</taxon>
        <taxon>Chromadorea</taxon>
        <taxon>Rhabditida</taxon>
        <taxon>Rhabditina</taxon>
        <taxon>Diplogasteromorpha</taxon>
        <taxon>Diplogasteroidea</taxon>
        <taxon>Neodiplogasteridae</taxon>
        <taxon>Pristionchus</taxon>
    </lineage>
</organism>
<feature type="chain" id="PRO_5043842941" description="Saposin B-type domain-containing protein" evidence="1">
    <location>
        <begin position="23"/>
        <end position="107"/>
    </location>
</feature>
<feature type="non-terminal residue" evidence="2">
    <location>
        <position position="1"/>
    </location>
</feature>
<sequence>TFRLKMLKLFVVLAVLLPILSSAPSKPLPAAFCKMCPKVVDQLLDGPGFINRDKNATQAICDKVLGADNIMSNVCVAGLLGEIEYLHTIFQGHSEEICEKLGCPPKK</sequence>
<feature type="signal peptide" evidence="1">
    <location>
        <begin position="1"/>
        <end position="22"/>
    </location>
</feature>
<evidence type="ECO:0000256" key="1">
    <source>
        <dbReference type="SAM" id="SignalP"/>
    </source>
</evidence>
<evidence type="ECO:0000313" key="3">
    <source>
        <dbReference type="Proteomes" id="UP001432322"/>
    </source>
</evidence>
<comment type="caution">
    <text evidence="2">The sequence shown here is derived from an EMBL/GenBank/DDBJ whole genome shotgun (WGS) entry which is preliminary data.</text>
</comment>
<protein>
    <recommendedName>
        <fullName evidence="4">Saposin B-type domain-containing protein</fullName>
    </recommendedName>
</protein>
<name>A0AAV5WIQ2_9BILA</name>
<gene>
    <name evidence="2" type="ORF">PFISCL1PPCAC_21830</name>
</gene>
<reference evidence="2" key="1">
    <citation type="submission" date="2023-10" db="EMBL/GenBank/DDBJ databases">
        <title>Genome assembly of Pristionchus species.</title>
        <authorList>
            <person name="Yoshida K."/>
            <person name="Sommer R.J."/>
        </authorList>
    </citation>
    <scope>NUCLEOTIDE SEQUENCE</scope>
    <source>
        <strain evidence="2">RS5133</strain>
    </source>
</reference>
<keyword evidence="3" id="KW-1185">Reference proteome</keyword>
<keyword evidence="1" id="KW-0732">Signal</keyword>
<dbReference type="EMBL" id="BTSY01000005">
    <property type="protein sequence ID" value="GMT30533.1"/>
    <property type="molecule type" value="Genomic_DNA"/>
</dbReference>
<evidence type="ECO:0000313" key="2">
    <source>
        <dbReference type="EMBL" id="GMT30533.1"/>
    </source>
</evidence>
<evidence type="ECO:0008006" key="4">
    <source>
        <dbReference type="Google" id="ProtNLM"/>
    </source>
</evidence>
<proteinExistence type="predicted"/>
<dbReference type="Proteomes" id="UP001432322">
    <property type="component" value="Unassembled WGS sequence"/>
</dbReference>